<comment type="caution">
    <text evidence="3">The sequence shown here is derived from an EMBL/GenBank/DDBJ whole genome shotgun (WGS) entry which is preliminary data.</text>
</comment>
<dbReference type="Proteomes" id="UP000650833">
    <property type="component" value="Unassembled WGS sequence"/>
</dbReference>
<keyword evidence="4" id="KW-1185">Reference proteome</keyword>
<gene>
    <name evidence="3" type="ORF">INT46_010653</name>
</gene>
<dbReference type="Pfam" id="PF00004">
    <property type="entry name" value="AAA"/>
    <property type="match status" value="1"/>
</dbReference>
<dbReference type="SUPFAM" id="SSF52540">
    <property type="entry name" value="P-loop containing nucleoside triphosphate hydrolases"/>
    <property type="match status" value="1"/>
</dbReference>
<evidence type="ECO:0000313" key="4">
    <source>
        <dbReference type="Proteomes" id="UP000650833"/>
    </source>
</evidence>
<dbReference type="GO" id="GO:0005524">
    <property type="term" value="F:ATP binding"/>
    <property type="evidence" value="ECO:0007669"/>
    <property type="project" value="InterPro"/>
</dbReference>
<dbReference type="GO" id="GO:0003677">
    <property type="term" value="F:DNA binding"/>
    <property type="evidence" value="ECO:0007669"/>
    <property type="project" value="TreeGrafter"/>
</dbReference>
<feature type="compositionally biased region" description="Basic and acidic residues" evidence="1">
    <location>
        <begin position="358"/>
        <end position="369"/>
    </location>
</feature>
<proteinExistence type="predicted"/>
<dbReference type="PANTHER" id="PTHR23389">
    <property type="entry name" value="CHROMOSOME TRANSMISSION FIDELITY FACTOR 18"/>
    <property type="match status" value="1"/>
</dbReference>
<feature type="compositionally biased region" description="Low complexity" evidence="1">
    <location>
        <begin position="131"/>
        <end position="141"/>
    </location>
</feature>
<organism evidence="3 4">
    <name type="scientific">Mucor plumbeus</name>
    <dbReference type="NCBI Taxonomy" id="97098"/>
    <lineage>
        <taxon>Eukaryota</taxon>
        <taxon>Fungi</taxon>
        <taxon>Fungi incertae sedis</taxon>
        <taxon>Mucoromycota</taxon>
        <taxon>Mucoromycotina</taxon>
        <taxon>Mucoromycetes</taxon>
        <taxon>Mucorales</taxon>
        <taxon>Mucorineae</taxon>
        <taxon>Mucoraceae</taxon>
        <taxon>Mucor</taxon>
    </lineage>
</organism>
<dbReference type="SMART" id="SM00382">
    <property type="entry name" value="AAA"/>
    <property type="match status" value="1"/>
</dbReference>
<dbReference type="Gene3D" id="1.10.8.60">
    <property type="match status" value="1"/>
</dbReference>
<sequence length="767" mass="89555">MSSKQKSIKDHFSPLKSAELTEREPNVYPLFRSKVIEKKKKLNLSKPKATRIVSSPPQPPQTGSTAALKSAASIAIVTKPKIPELKHISSVNKTIKLRPESKLAKQSLSAIIAKDTHQFYLNQRKKRDQIQHQTNTQLQQNRPSARPQRLNMEEIDYQMNKEYSVNWRQDRCCKVLFEKIPNLRKNSNKKTMWRDKYRPNTVEGLLGYLPDYEYIRDWLNQLKIKNPTPIDPTTKNKKTKKTKNDNIDDKEAIYNLILFVGGHGSGKTATVYTAAKETGYSIFEINSSSRRTGRDVTDSVGEMTESHLVRFNNNTNKRKVQGETIILRDTVKKKKPKTIDIAQHFKKMLSMQNGGNVEAEKPVKPEEKPSPPPSLTPPPQNTLESFFKKAKEKQDLALEELANQPKQSLLLFEEVDVLFEEDKGFWTAIIDLCLKSKRPIIMTCNDENKIPFDLLNVQYTVYFDKATTKQEQTSLSQYVQLICYAEHYSIPKREITYLCELFEYDARQIIDMLQFWLNETPSDKDEHFVYPYLFAHIMGFSNSLFTRDFMQLMDNLKGSNSRVIEICSRYYYEYNNTEQVQEQEVMDIEDLYQVIENASFADAWIGVNDKQRHQLYDIDQYNNYQDGYHGNDIQMIYKNPSDLDHWELGEIIDNSITVMNLATINKSKSWRNHLSVWSSHWEYLCNTRKLYSDDCLITCKQIIQHNNSIHLDLFMSQYMPHIRSLSKYDQGVAGKGRTIRTRKRLRYLQLTDESRDIINWQQQTITL</sequence>
<protein>
    <recommendedName>
        <fullName evidence="2">AAA+ ATPase domain-containing protein</fullName>
    </recommendedName>
</protein>
<dbReference type="Gene3D" id="3.40.50.300">
    <property type="entry name" value="P-loop containing nucleotide triphosphate hydrolases"/>
    <property type="match status" value="1"/>
</dbReference>
<dbReference type="GO" id="GO:0005634">
    <property type="term" value="C:nucleus"/>
    <property type="evidence" value="ECO:0007669"/>
    <property type="project" value="TreeGrafter"/>
</dbReference>
<dbReference type="OrthoDB" id="9996895at2759"/>
<dbReference type="AlphaFoldDB" id="A0A8H7V0P0"/>
<feature type="region of interest" description="Disordered" evidence="1">
    <location>
        <begin position="351"/>
        <end position="382"/>
    </location>
</feature>
<feature type="region of interest" description="Disordered" evidence="1">
    <location>
        <begin position="42"/>
        <end position="66"/>
    </location>
</feature>
<accession>A0A8H7V0P0</accession>
<evidence type="ECO:0000259" key="2">
    <source>
        <dbReference type="SMART" id="SM00382"/>
    </source>
</evidence>
<feature type="compositionally biased region" description="Pro residues" evidence="1">
    <location>
        <begin position="370"/>
        <end position="380"/>
    </location>
</feature>
<dbReference type="PANTHER" id="PTHR23389:SF21">
    <property type="entry name" value="ATPASE FAMILY AAA DOMAIN-CONTAINING PROTEIN 5"/>
    <property type="match status" value="1"/>
</dbReference>
<dbReference type="GO" id="GO:0016887">
    <property type="term" value="F:ATP hydrolysis activity"/>
    <property type="evidence" value="ECO:0007669"/>
    <property type="project" value="InterPro"/>
</dbReference>
<feature type="domain" description="AAA+ ATPase" evidence="2">
    <location>
        <begin position="253"/>
        <end position="467"/>
    </location>
</feature>
<dbReference type="InterPro" id="IPR003593">
    <property type="entry name" value="AAA+_ATPase"/>
</dbReference>
<dbReference type="InterPro" id="IPR003959">
    <property type="entry name" value="ATPase_AAA_core"/>
</dbReference>
<evidence type="ECO:0000256" key="1">
    <source>
        <dbReference type="SAM" id="MobiDB-lite"/>
    </source>
</evidence>
<name>A0A8H7V0P0_9FUNG</name>
<evidence type="ECO:0000313" key="3">
    <source>
        <dbReference type="EMBL" id="KAG2201142.1"/>
    </source>
</evidence>
<feature type="region of interest" description="Disordered" evidence="1">
    <location>
        <begin position="126"/>
        <end position="147"/>
    </location>
</feature>
<reference evidence="3" key="1">
    <citation type="submission" date="2020-12" db="EMBL/GenBank/DDBJ databases">
        <title>Metabolic potential, ecology and presence of endohyphal bacteria is reflected in genomic diversity of Mucoromycotina.</title>
        <authorList>
            <person name="Muszewska A."/>
            <person name="Okrasinska A."/>
            <person name="Steczkiewicz K."/>
            <person name="Drgas O."/>
            <person name="Orlowska M."/>
            <person name="Perlinska-Lenart U."/>
            <person name="Aleksandrzak-Piekarczyk T."/>
            <person name="Szatraj K."/>
            <person name="Zielenkiewicz U."/>
            <person name="Pilsyk S."/>
            <person name="Malc E."/>
            <person name="Mieczkowski P."/>
            <person name="Kruszewska J.S."/>
            <person name="Biernat P."/>
            <person name="Pawlowska J."/>
        </authorList>
    </citation>
    <scope>NUCLEOTIDE SEQUENCE</scope>
    <source>
        <strain evidence="3">CBS 226.32</strain>
    </source>
</reference>
<dbReference type="EMBL" id="JAEPRC010000293">
    <property type="protein sequence ID" value="KAG2201142.1"/>
    <property type="molecule type" value="Genomic_DNA"/>
</dbReference>
<dbReference type="InterPro" id="IPR027417">
    <property type="entry name" value="P-loop_NTPase"/>
</dbReference>